<dbReference type="Proteomes" id="UP000000707">
    <property type="component" value="Unassembled WGS sequence"/>
</dbReference>
<dbReference type="GeneID" id="18248590"/>
<sequence>MSKVRLSKNQLRREKLKKRKLNSNDTDEQKPVPKLHAPPISQSADTRNKDEDVKPNPSVESNLYKEFESIFSKFEGSNEKKDNDSTNYSDLVAKTDEDKDLVSDEDSDEFELEDEDVIESKSQLQRQNKVSMAHLKAVARNPQVVEWADVDANDPYLLVSIKSNLNVVPVPSHWSSKRDYLAGKRGVERPPFQLPSYILETGIQDMRNSSDESTLRQQQREKVQPKMGKLDIDYQKLHDAFFKYQTRPKLLGYGDVYYEGRETTDENEDKLTEVKPGKLSVELLKAMGLPENGKTPPPWISTMSQIGKPPTYSHLLIPGIDITYANVGYLVNDHEVYGQDSDDGHWGDVQVEESSEDEDDGDEDESDDESEPDPTVQPTYFEEESSKDTGDEIVIHQKPSNDSSKNKTLYTVIKENEAESTNGLLESERKYQLNDDNPTEETTKTEELQAKPARKFKF</sequence>
<feature type="domain" description="PSP proline-rich" evidence="2">
    <location>
        <begin position="271"/>
        <end position="326"/>
    </location>
</feature>
<feature type="region of interest" description="Disordered" evidence="1">
    <location>
        <begin position="1"/>
        <end position="61"/>
    </location>
</feature>
<dbReference type="Pfam" id="PF04046">
    <property type="entry name" value="PSP"/>
    <property type="match status" value="1"/>
</dbReference>
<evidence type="ECO:0000256" key="1">
    <source>
        <dbReference type="SAM" id="MobiDB-lite"/>
    </source>
</evidence>
<proteinExistence type="predicted"/>
<dbReference type="AlphaFoldDB" id="G3AWV3"/>
<feature type="compositionally biased region" description="Basic and acidic residues" evidence="1">
    <location>
        <begin position="93"/>
        <end position="102"/>
    </location>
</feature>
<name>G3AWV3_CANTC</name>
<dbReference type="SMART" id="SM00581">
    <property type="entry name" value="PSP"/>
    <property type="match status" value="1"/>
</dbReference>
<dbReference type="KEGG" id="cten:18248590"/>
<dbReference type="InterPro" id="IPR006568">
    <property type="entry name" value="PSP_pro-rich"/>
</dbReference>
<dbReference type="HOGENOM" id="CLU_014435_2_0_1"/>
<dbReference type="InterPro" id="IPR052584">
    <property type="entry name" value="U2_snRNP_Complex_Component"/>
</dbReference>
<dbReference type="GO" id="GO:0005634">
    <property type="term" value="C:nucleus"/>
    <property type="evidence" value="ECO:0007669"/>
    <property type="project" value="InterPro"/>
</dbReference>
<feature type="compositionally biased region" description="Acidic residues" evidence="1">
    <location>
        <begin position="103"/>
        <end position="117"/>
    </location>
</feature>
<gene>
    <name evidence="3" type="ORF">CANTEDRAFT_117728</name>
</gene>
<protein>
    <recommendedName>
        <fullName evidence="2">PSP proline-rich domain-containing protein</fullName>
    </recommendedName>
</protein>
<accession>G3AWV3</accession>
<dbReference type="PANTHER" id="PTHR12785">
    <property type="entry name" value="SPLICING FACTOR 3B"/>
    <property type="match status" value="1"/>
</dbReference>
<feature type="compositionally biased region" description="Polar residues" evidence="1">
    <location>
        <begin position="398"/>
        <end position="409"/>
    </location>
</feature>
<dbReference type="PANTHER" id="PTHR12785:SF6">
    <property type="entry name" value="SPLICING FACTOR 3B SUBUNIT 2"/>
    <property type="match status" value="1"/>
</dbReference>
<evidence type="ECO:0000313" key="3">
    <source>
        <dbReference type="EMBL" id="EGV66626.1"/>
    </source>
</evidence>
<organism evidence="4">
    <name type="scientific">Candida tenuis (strain ATCC 10573 / BCRC 21748 / CBS 615 / JCM 9827 / NBRC 10315 / NRRL Y-1498 / VKM Y-70)</name>
    <name type="common">Yeast</name>
    <name type="synonym">Yamadazyma tenuis</name>
    <dbReference type="NCBI Taxonomy" id="590646"/>
    <lineage>
        <taxon>Eukaryota</taxon>
        <taxon>Fungi</taxon>
        <taxon>Dikarya</taxon>
        <taxon>Ascomycota</taxon>
        <taxon>Saccharomycotina</taxon>
        <taxon>Pichiomycetes</taxon>
        <taxon>Debaryomycetaceae</taxon>
        <taxon>Yamadazyma</taxon>
    </lineage>
</organism>
<feature type="compositionally biased region" description="Acidic residues" evidence="1">
    <location>
        <begin position="350"/>
        <end position="372"/>
    </location>
</feature>
<dbReference type="EMBL" id="GL996510">
    <property type="protein sequence ID" value="EGV66626.1"/>
    <property type="molecule type" value="Genomic_DNA"/>
</dbReference>
<dbReference type="RefSeq" id="XP_006683884.1">
    <property type="nucleotide sequence ID" value="XM_006683821.1"/>
</dbReference>
<feature type="region of interest" description="Disordered" evidence="1">
    <location>
        <begin position="75"/>
        <end position="123"/>
    </location>
</feature>
<keyword evidence="4" id="KW-1185">Reference proteome</keyword>
<dbReference type="OrthoDB" id="10260794at2759"/>
<dbReference type="InterPro" id="IPR007180">
    <property type="entry name" value="DUF382"/>
</dbReference>
<feature type="region of interest" description="Disordered" evidence="1">
    <location>
        <begin position="338"/>
        <end position="458"/>
    </location>
</feature>
<dbReference type="Pfam" id="PF04037">
    <property type="entry name" value="DUF382"/>
    <property type="match status" value="1"/>
</dbReference>
<evidence type="ECO:0000259" key="2">
    <source>
        <dbReference type="SMART" id="SM00581"/>
    </source>
</evidence>
<dbReference type="eggNOG" id="KOG2330">
    <property type="taxonomic scope" value="Eukaryota"/>
</dbReference>
<evidence type="ECO:0000313" key="4">
    <source>
        <dbReference type="Proteomes" id="UP000000707"/>
    </source>
</evidence>
<dbReference type="STRING" id="590646.G3AWV3"/>
<feature type="compositionally biased region" description="Basic and acidic residues" evidence="1">
    <location>
        <begin position="384"/>
        <end position="395"/>
    </location>
</feature>
<reference evidence="3 4" key="1">
    <citation type="journal article" date="2011" name="Proc. Natl. Acad. Sci. U.S.A.">
        <title>Comparative genomics of xylose-fermenting fungi for enhanced biofuel production.</title>
        <authorList>
            <person name="Wohlbach D.J."/>
            <person name="Kuo A."/>
            <person name="Sato T.K."/>
            <person name="Potts K.M."/>
            <person name="Salamov A.A."/>
            <person name="LaButti K.M."/>
            <person name="Sun H."/>
            <person name="Clum A."/>
            <person name="Pangilinan J.L."/>
            <person name="Lindquist E.A."/>
            <person name="Lucas S."/>
            <person name="Lapidus A."/>
            <person name="Jin M."/>
            <person name="Gunawan C."/>
            <person name="Balan V."/>
            <person name="Dale B.E."/>
            <person name="Jeffries T.W."/>
            <person name="Zinkel R."/>
            <person name="Barry K.W."/>
            <person name="Grigoriev I.V."/>
            <person name="Gasch A.P."/>
        </authorList>
    </citation>
    <scope>NUCLEOTIDE SEQUENCE [LARGE SCALE GENOMIC DNA]</scope>
    <source>
        <strain evidence="4">ATCC 10573 / BCRC 21748 / CBS 615 / JCM 9827 / NBRC 10315 / NRRL Y-1498 / VKM Y-70</strain>
    </source>
</reference>